<name>A0A561WAM7_ACTTI</name>
<dbReference type="EMBL" id="VIWY01000003">
    <property type="protein sequence ID" value="TWG20909.1"/>
    <property type="molecule type" value="Genomic_DNA"/>
</dbReference>
<evidence type="ECO:0000313" key="5">
    <source>
        <dbReference type="Proteomes" id="UP000320239"/>
    </source>
</evidence>
<dbReference type="SUPFAM" id="SSF52540">
    <property type="entry name" value="P-loop containing nucleoside triphosphate hydrolases"/>
    <property type="match status" value="1"/>
</dbReference>
<keyword evidence="5" id="KW-1185">Reference proteome</keyword>
<dbReference type="AlphaFoldDB" id="A0A561WAM7"/>
<dbReference type="InterPro" id="IPR050445">
    <property type="entry name" value="Bact_polysacc_biosynth/exp"/>
</dbReference>
<gene>
    <name evidence="4" type="ORF">FHX34_103438</name>
</gene>
<protein>
    <submittedName>
        <fullName evidence="4">Capsular exopolysaccharide synthesis family protein</fullName>
    </submittedName>
</protein>
<dbReference type="Gene3D" id="3.40.50.300">
    <property type="entry name" value="P-loop containing nucleotide triphosphate hydrolases"/>
    <property type="match status" value="1"/>
</dbReference>
<sequence>MELRAYVRAGRRRWPWLALPALLAAGIAAGLTLTAAPAYRSSMVLFVPAGTGDPDAAARRLNSYIALLTGPRVAQGVVAELGPDVTAERVRQSLSARVSEGTDLLEISATDAAAARSRAIVTTAASVLADLVRQIARSAPGEPAPAISILQDAETARQPGHPVRDAGFAAMLGLLAGAAAVALREAAAPAVADEGDLRRLGLGTVGVIALDARHGRGSHPDQTLAEAFRRLRSLLPGITDAPPGRSLLLAGSGRKEGTTAVACGLAVAMAETGARVALVDANLRTPGVGRYLSLDPAPGLAEVLSGTAGVAEVLRESPDGRLTVLPAGEQVPDPGGLLASPRLTATVRTLTERFDVVLVDAPPLNGPADAAVLGKVTDSALLVVRANRTRTADVERSMELLEKIGAAPAGAVLNALPRKLPTGQAWAAANVAPADLLTGLDEPDGPEPAGAAPTPRPPSGVVRGRARVVKAALAAGQDEVARGQAPVVEPTSGPPAGRGGVPEPAGQQPGE</sequence>
<feature type="region of interest" description="Disordered" evidence="3">
    <location>
        <begin position="475"/>
        <end position="511"/>
    </location>
</feature>
<dbReference type="PANTHER" id="PTHR32309">
    <property type="entry name" value="TYROSINE-PROTEIN KINASE"/>
    <property type="match status" value="1"/>
</dbReference>
<reference evidence="4 5" key="1">
    <citation type="submission" date="2019-06" db="EMBL/GenBank/DDBJ databases">
        <title>Sequencing the genomes of 1000 actinobacteria strains.</title>
        <authorList>
            <person name="Klenk H.-P."/>
        </authorList>
    </citation>
    <scope>NUCLEOTIDE SEQUENCE [LARGE SCALE GENOMIC DNA]</scope>
    <source>
        <strain evidence="4 5">DSM 43866</strain>
    </source>
</reference>
<evidence type="ECO:0000256" key="2">
    <source>
        <dbReference type="ARBA" id="ARBA00022840"/>
    </source>
</evidence>
<keyword evidence="2" id="KW-0067">ATP-binding</keyword>
<dbReference type="GO" id="GO:0005524">
    <property type="term" value="F:ATP binding"/>
    <property type="evidence" value="ECO:0007669"/>
    <property type="project" value="UniProtKB-KW"/>
</dbReference>
<evidence type="ECO:0000256" key="3">
    <source>
        <dbReference type="SAM" id="MobiDB-lite"/>
    </source>
</evidence>
<dbReference type="RefSeq" id="WP_187645912.1">
    <property type="nucleotide sequence ID" value="NZ_BOMX01000152.1"/>
</dbReference>
<dbReference type="CDD" id="cd05387">
    <property type="entry name" value="BY-kinase"/>
    <property type="match status" value="1"/>
</dbReference>
<dbReference type="NCBIfam" id="TIGR01007">
    <property type="entry name" value="eps_fam"/>
    <property type="match status" value="1"/>
</dbReference>
<accession>A0A561WAM7</accession>
<dbReference type="Proteomes" id="UP000320239">
    <property type="component" value="Unassembled WGS sequence"/>
</dbReference>
<feature type="region of interest" description="Disordered" evidence="3">
    <location>
        <begin position="437"/>
        <end position="462"/>
    </location>
</feature>
<organism evidence="4 5">
    <name type="scientific">Actinoplanes teichomyceticus</name>
    <dbReference type="NCBI Taxonomy" id="1867"/>
    <lineage>
        <taxon>Bacteria</taxon>
        <taxon>Bacillati</taxon>
        <taxon>Actinomycetota</taxon>
        <taxon>Actinomycetes</taxon>
        <taxon>Micromonosporales</taxon>
        <taxon>Micromonosporaceae</taxon>
        <taxon>Actinoplanes</taxon>
    </lineage>
</organism>
<proteinExistence type="predicted"/>
<evidence type="ECO:0000313" key="4">
    <source>
        <dbReference type="EMBL" id="TWG20909.1"/>
    </source>
</evidence>
<dbReference type="PANTHER" id="PTHR32309:SF31">
    <property type="entry name" value="CAPSULAR EXOPOLYSACCHARIDE FAMILY"/>
    <property type="match status" value="1"/>
</dbReference>
<dbReference type="InterPro" id="IPR005702">
    <property type="entry name" value="Wzc-like_C"/>
</dbReference>
<evidence type="ECO:0000256" key="1">
    <source>
        <dbReference type="ARBA" id="ARBA00022741"/>
    </source>
</evidence>
<feature type="compositionally biased region" description="Low complexity" evidence="3">
    <location>
        <begin position="447"/>
        <end position="462"/>
    </location>
</feature>
<dbReference type="InterPro" id="IPR027417">
    <property type="entry name" value="P-loop_NTPase"/>
</dbReference>
<keyword evidence="1" id="KW-0547">Nucleotide-binding</keyword>
<comment type="caution">
    <text evidence="4">The sequence shown here is derived from an EMBL/GenBank/DDBJ whole genome shotgun (WGS) entry which is preliminary data.</text>
</comment>